<keyword evidence="5" id="KW-1133">Transmembrane helix</keyword>
<keyword evidence="4" id="KW-0769">Symport</keyword>
<protein>
    <submittedName>
        <fullName evidence="6">MFS transporter</fullName>
    </submittedName>
</protein>
<feature type="transmembrane region" description="Helical" evidence="5">
    <location>
        <begin position="172"/>
        <end position="192"/>
    </location>
</feature>
<keyword evidence="7" id="KW-1185">Reference proteome</keyword>
<dbReference type="PANTHER" id="PTHR43528">
    <property type="entry name" value="ALPHA-KETOGLUTARATE PERMEASE"/>
    <property type="match status" value="1"/>
</dbReference>
<dbReference type="EMBL" id="CP112932">
    <property type="protein sequence ID" value="WPY01280.1"/>
    <property type="molecule type" value="Genomic_DNA"/>
</dbReference>
<gene>
    <name evidence="6" type="ORF">Trichorick_01189</name>
</gene>
<evidence type="ECO:0000256" key="5">
    <source>
        <dbReference type="SAM" id="Phobius"/>
    </source>
</evidence>
<comment type="subcellular location">
    <subcellularLocation>
        <location evidence="1">Cell membrane</location>
        <topology evidence="1">Multi-pass membrane protein</topology>
    </subcellularLocation>
</comment>
<dbReference type="InterPro" id="IPR036259">
    <property type="entry name" value="MFS_trans_sf"/>
</dbReference>
<feature type="transmembrane region" description="Helical" evidence="5">
    <location>
        <begin position="314"/>
        <end position="338"/>
    </location>
</feature>
<organism evidence="6 7">
    <name type="scientific">Candidatus Trichorickettsia mobilis</name>
    <dbReference type="NCBI Taxonomy" id="1346319"/>
    <lineage>
        <taxon>Bacteria</taxon>
        <taxon>Pseudomonadati</taxon>
        <taxon>Pseudomonadota</taxon>
        <taxon>Alphaproteobacteria</taxon>
        <taxon>Rickettsiales</taxon>
        <taxon>Rickettsiaceae</taxon>
        <taxon>Rickettsieae</taxon>
        <taxon>Candidatus Trichorickettsia</taxon>
    </lineage>
</organism>
<evidence type="ECO:0000256" key="3">
    <source>
        <dbReference type="ARBA" id="ARBA00022475"/>
    </source>
</evidence>
<keyword evidence="5" id="KW-0472">Membrane</keyword>
<feature type="transmembrane region" description="Helical" evidence="5">
    <location>
        <begin position="290"/>
        <end position="308"/>
    </location>
</feature>
<feature type="transmembrane region" description="Helical" evidence="5">
    <location>
        <begin position="258"/>
        <end position="278"/>
    </location>
</feature>
<keyword evidence="3" id="KW-1003">Cell membrane</keyword>
<evidence type="ECO:0000256" key="2">
    <source>
        <dbReference type="ARBA" id="ARBA00022448"/>
    </source>
</evidence>
<dbReference type="InterPro" id="IPR051084">
    <property type="entry name" value="H+-coupled_symporters"/>
</dbReference>
<keyword evidence="2" id="KW-0813">Transport</keyword>
<reference evidence="6 7" key="1">
    <citation type="submission" date="2022-10" db="EMBL/GenBank/DDBJ databases">
        <title>Host association and intracellularity evolved multiple times independently in the Rickettsiales.</title>
        <authorList>
            <person name="Castelli M."/>
            <person name="Nardi T."/>
            <person name="Gammuto L."/>
            <person name="Bellinzona G."/>
            <person name="Sabaneyeva E."/>
            <person name="Potekhin A."/>
            <person name="Serra V."/>
            <person name="Petroni G."/>
            <person name="Sassera D."/>
        </authorList>
    </citation>
    <scope>NUCLEOTIDE SEQUENCE [LARGE SCALE GENOMIC DNA]</scope>
    <source>
        <strain evidence="6 7">Kr 154-4</strain>
    </source>
</reference>
<evidence type="ECO:0000256" key="1">
    <source>
        <dbReference type="ARBA" id="ARBA00004651"/>
    </source>
</evidence>
<evidence type="ECO:0000313" key="6">
    <source>
        <dbReference type="EMBL" id="WPY01280.1"/>
    </source>
</evidence>
<proteinExistence type="predicted"/>
<name>A0ABZ0UTB3_9RICK</name>
<evidence type="ECO:0000256" key="4">
    <source>
        <dbReference type="ARBA" id="ARBA00022847"/>
    </source>
</evidence>
<feature type="transmembrane region" description="Helical" evidence="5">
    <location>
        <begin position="382"/>
        <end position="400"/>
    </location>
</feature>
<accession>A0ABZ0UTB3</accession>
<keyword evidence="5" id="KW-0812">Transmembrane</keyword>
<feature type="transmembrane region" description="Helical" evidence="5">
    <location>
        <begin position="223"/>
        <end position="246"/>
    </location>
</feature>
<feature type="transmembrane region" description="Helical" evidence="5">
    <location>
        <begin position="78"/>
        <end position="96"/>
    </location>
</feature>
<evidence type="ECO:0000313" key="7">
    <source>
        <dbReference type="Proteomes" id="UP001326613"/>
    </source>
</evidence>
<feature type="transmembrane region" description="Helical" evidence="5">
    <location>
        <begin position="47"/>
        <end position="71"/>
    </location>
</feature>
<dbReference type="Gene3D" id="1.20.1250.20">
    <property type="entry name" value="MFS general substrate transporter like domains"/>
    <property type="match status" value="1"/>
</dbReference>
<dbReference type="Proteomes" id="UP001326613">
    <property type="component" value="Chromosome"/>
</dbReference>
<dbReference type="RefSeq" id="WP_323738063.1">
    <property type="nucleotide sequence ID" value="NZ_CP112932.1"/>
</dbReference>
<feature type="transmembrane region" description="Helical" evidence="5">
    <location>
        <begin position="146"/>
        <end position="166"/>
    </location>
</feature>
<feature type="transmembrane region" description="Helical" evidence="5">
    <location>
        <begin position="350"/>
        <end position="376"/>
    </location>
</feature>
<dbReference type="PANTHER" id="PTHR43528:SF1">
    <property type="entry name" value="ALPHA-KETOGLUTARATE PERMEASE"/>
    <property type="match status" value="1"/>
</dbReference>
<sequence>MRNLSKKDLSILIGNSLDHFDTTLYTLLAPHLAPLFFPNTDKTVQLIMAYSVLATSIFTRPLGAIIFGMIARRAPAQGLYYSLIGLAITTTMIGFLPDYNTIGWLAPTGLIIIRLAQGIFAEGETVIARLYILENKSDTKALQASYLYHSSTVFGIVFASAATWAVEVSPFTNAWRICFWGASCTGLIGYYLRRYSINKRDMLQVSAKINYLNLLSIIWKHKVIIVQIAAIINVSYLTYSIPFIIMNSFIPLITDIRASTMLALNTSLLIFDMLFIPICGKYAQKYPPALIMKNSCMVLAVTIIPLWYSLNHASLWYVTAVRLWIVIWGIMFLCPLNLWCKKLVNSPDQYLVVGIGNALASATVGRLTPVICLSLWHITNISLSIAFYIAVIIIGAIYVINRLTKKVQ</sequence>
<dbReference type="SUPFAM" id="SSF103473">
    <property type="entry name" value="MFS general substrate transporter"/>
    <property type="match status" value="1"/>
</dbReference>